<feature type="signal peptide" evidence="2">
    <location>
        <begin position="1"/>
        <end position="35"/>
    </location>
</feature>
<evidence type="ECO:0000313" key="4">
    <source>
        <dbReference type="EMBL" id="KAA9349525.1"/>
    </source>
</evidence>
<dbReference type="Pfam" id="PF18883">
    <property type="entry name" value="AC_1"/>
    <property type="match status" value="1"/>
</dbReference>
<feature type="domain" description="Autochaperone" evidence="3">
    <location>
        <begin position="1160"/>
        <end position="1225"/>
    </location>
</feature>
<dbReference type="Gene3D" id="2.160.20.20">
    <property type="match status" value="2"/>
</dbReference>
<gene>
    <name evidence="4" type="ORF">F3W84_23555</name>
</gene>
<evidence type="ECO:0000256" key="1">
    <source>
        <dbReference type="ARBA" id="ARBA00022729"/>
    </source>
</evidence>
<evidence type="ECO:0000313" key="5">
    <source>
        <dbReference type="Proteomes" id="UP000327108"/>
    </source>
</evidence>
<evidence type="ECO:0000256" key="2">
    <source>
        <dbReference type="SAM" id="SignalP"/>
    </source>
</evidence>
<name>A0A5N1JAU5_9HYPH</name>
<proteinExistence type="predicted"/>
<dbReference type="CDD" id="cd01344">
    <property type="entry name" value="PL2_Passenger_AT"/>
    <property type="match status" value="1"/>
</dbReference>
<dbReference type="InterPro" id="IPR043990">
    <property type="entry name" value="AC_1"/>
</dbReference>
<dbReference type="Pfam" id="PF12951">
    <property type="entry name" value="PATR"/>
    <property type="match status" value="8"/>
</dbReference>
<keyword evidence="5" id="KW-1185">Reference proteome</keyword>
<keyword evidence="1 2" id="KW-0732">Signal</keyword>
<dbReference type="PANTHER" id="PTHR35037">
    <property type="entry name" value="C-TERMINAL REGION OF AIDA-LIKE PROTEIN"/>
    <property type="match status" value="1"/>
</dbReference>
<dbReference type="AlphaFoldDB" id="A0A5N1JAU5"/>
<feature type="non-terminal residue" evidence="4">
    <location>
        <position position="1225"/>
    </location>
</feature>
<protein>
    <recommendedName>
        <fullName evidence="3">Autochaperone domain-containing protein</fullName>
    </recommendedName>
</protein>
<dbReference type="InterPro" id="IPR051551">
    <property type="entry name" value="Autotransporter_adhesion"/>
</dbReference>
<sequence>MSTHKSIAKQYFWRAMASASLLALMATSLPGTALAANFTWIGGNSSDLANGSNWGAASTYSFTADDDLYVNWTTAPPQYQPVLSGGKQVSISGITLGGTSAGACAGCNGSLLVTGAGTKLTTTNLTVRTGAGNGTVLLNVADQATVNTNLFIAGKALINLTSGAKLTVTPGNLFSVNDGSVFNINTGATVQGGEFSLTGGSRINLDGTGSSFKSTGYITVNGDAARTSMINLSNGAALSGVFIIVGSSQKAALNIGAAEGSAATTAGTVVTSQSVQLGKYGVLAFNHTSPNYVFGSAIGNVSATSVGEIHQVAGTTIMTGYSGGFTGTIIITGGTLQFGNGAAGGAMAAKSIVTGTDASHHGTLVANRAADFVYNGVISGNGNVEQMGTGTATLAGINTFTGGLTLTRGTVAVSSDSNLGDASGALHFNGGKLQVTADMSSAREITLSASSNTISVDNGKTLVLSGQLENDQLAAGQLIKSGNGTLILAAQNSYSGPTTISGGILQLGDGTSDGMIQGSIIDNANLVIANKNDTSLSNTISGGGVLTQNGPAILTLSGNNSYSGGTHFKGGIVSVAQDANLGLTAGALSFDGGTLQITGTAYQSTNRTVDISSNGGRLNVVDAGNSFQLTSALNGSGPFAKDGAGTLVLASDSSGYTGLLSVDAGQLRLDGASLGGAIDVKAGASLAGQGSIAGHTTVANGGVLMGRSGQQLSFGGGLSLAANSETSVELNGGSSQNALFDVQGDLALNGQLTLAQGSIATIGVYRIFDYSGSLSGTMSIADAAGGDVSNFSLQTSIDHQVNLINNGGRTIAFWNGTGQIQGSVEGGDGSWNATATNWSDQSGSQNSEWFDDTFAVFGGTAGHVTIASGYVPNIDGAQFTTDGYLLDGSKLTLSTGGDHTIIVGDGSLQSASMTATIASVIEGSEGLIKSGAGQLVLTGENSYTGTTTVTEGLLTLGEGGSINASGNIILAESSAGHGSFAIDKNADFTLSNAVTGTGDVFKRGSGTTTFAADNSFSGGLNVEAGTAKAGVVDHAFGSGRVKIAGGATLDLADLNETIGGLDGNQSGDGNITLGSGTLTLNQDLHGGYSGVISGSGGIIKNGSGDLVLYGANDYSGQSTINAGSLVQGAQGGFSSASTYSVASGATVELGGFATSMAGLNNAGSVAFGGQGGTVLSVSGDYVGNGGTLLMSTVLGDDSAQTDQLVVTGNTAGDTKLSISNRGGLG</sequence>
<dbReference type="RefSeq" id="WP_191907330.1">
    <property type="nucleotide sequence ID" value="NZ_VYXQ01000049.1"/>
</dbReference>
<dbReference type="InterPro" id="IPR012332">
    <property type="entry name" value="Autotransporter_pectin_lyase_C"/>
</dbReference>
<feature type="chain" id="PRO_5024282379" description="Autochaperone domain-containing protein" evidence="2">
    <location>
        <begin position="36"/>
        <end position="1225"/>
    </location>
</feature>
<comment type="caution">
    <text evidence="4">The sequence shown here is derived from an EMBL/GenBank/DDBJ whole genome shotgun (WGS) entry which is preliminary data.</text>
</comment>
<dbReference type="PANTHER" id="PTHR35037:SF3">
    <property type="entry name" value="C-TERMINAL REGION OF AIDA-LIKE PROTEIN"/>
    <property type="match status" value="1"/>
</dbReference>
<reference evidence="4 5" key="1">
    <citation type="submission" date="2019-09" db="EMBL/GenBank/DDBJ databases">
        <title>Biological control of the noxious weed angled onion (Allium triquetrum) thwarted by endophytic bacteria in Victoria, Australia.</title>
        <authorList>
            <person name="Tehranchian P."/>
            <person name="Adair R.J."/>
            <person name="Van T.H."/>
            <person name="Morrison P.D."/>
            <person name="Williams H."/>
            <person name="Lawrie A.C."/>
        </authorList>
    </citation>
    <scope>NUCLEOTIDE SEQUENCE [LARGE SCALE GENOMIC DNA]</scope>
    <source>
        <strain evidence="4 5">RPTAtOch1</strain>
    </source>
</reference>
<organism evidence="4 5">
    <name type="scientific">Ochrobactrum quorumnocens</name>
    <dbReference type="NCBI Taxonomy" id="271865"/>
    <lineage>
        <taxon>Bacteria</taxon>
        <taxon>Pseudomonadati</taxon>
        <taxon>Pseudomonadota</taxon>
        <taxon>Alphaproteobacteria</taxon>
        <taxon>Hyphomicrobiales</taxon>
        <taxon>Brucellaceae</taxon>
        <taxon>Brucella/Ochrobactrum group</taxon>
        <taxon>Ochrobactrum</taxon>
    </lineage>
</organism>
<dbReference type="NCBIfam" id="TIGR02601">
    <property type="entry name" value="autotrns_rpt"/>
    <property type="match status" value="6"/>
</dbReference>
<dbReference type="Proteomes" id="UP000327108">
    <property type="component" value="Unassembled WGS sequence"/>
</dbReference>
<dbReference type="EMBL" id="VYXQ01000049">
    <property type="protein sequence ID" value="KAA9349525.1"/>
    <property type="molecule type" value="Genomic_DNA"/>
</dbReference>
<evidence type="ECO:0000259" key="3">
    <source>
        <dbReference type="Pfam" id="PF18883"/>
    </source>
</evidence>
<dbReference type="InterPro" id="IPR011050">
    <property type="entry name" value="Pectin_lyase_fold/virulence"/>
</dbReference>
<dbReference type="InterPro" id="IPR013425">
    <property type="entry name" value="Autotrns_rpt"/>
</dbReference>
<accession>A0A5N1JAU5</accession>
<dbReference type="SUPFAM" id="SSF51126">
    <property type="entry name" value="Pectin lyase-like"/>
    <property type="match status" value="3"/>
</dbReference>